<feature type="transmembrane region" description="Helical" evidence="2">
    <location>
        <begin position="39"/>
        <end position="64"/>
    </location>
</feature>
<evidence type="ECO:0000256" key="1">
    <source>
        <dbReference type="SAM" id="MobiDB-lite"/>
    </source>
</evidence>
<dbReference type="GeneID" id="105681071"/>
<keyword evidence="2" id="KW-0812">Transmembrane</keyword>
<dbReference type="PANTHER" id="PTHR34929">
    <property type="entry name" value="ZGC:153157"/>
    <property type="match status" value="1"/>
</dbReference>
<keyword evidence="2" id="KW-1133">Transmembrane helix</keyword>
<dbReference type="RefSeq" id="XP_012243831.1">
    <property type="nucleotide sequence ID" value="XM_012388408.3"/>
</dbReference>
<protein>
    <submittedName>
        <fullName evidence="4">Uncharacterized protein LOC105681071</fullName>
    </submittedName>
</protein>
<evidence type="ECO:0000313" key="4">
    <source>
        <dbReference type="RefSeq" id="XP_012243831.1"/>
    </source>
</evidence>
<dbReference type="InterPro" id="IPR029162">
    <property type="entry name" value="InaF-motif"/>
</dbReference>
<dbReference type="Proteomes" id="UP000515180">
    <property type="component" value="Unplaced"/>
</dbReference>
<dbReference type="OrthoDB" id="8113027at2759"/>
<dbReference type="KEGG" id="bim:105681071"/>
<dbReference type="Pfam" id="PF15018">
    <property type="entry name" value="InaF-motif"/>
    <property type="match status" value="1"/>
</dbReference>
<feature type="region of interest" description="Disordered" evidence="1">
    <location>
        <begin position="1"/>
        <end position="27"/>
    </location>
</feature>
<name>A0A6P3UYN7_BOMIM</name>
<evidence type="ECO:0000313" key="3">
    <source>
        <dbReference type="Proteomes" id="UP000515180"/>
    </source>
</evidence>
<evidence type="ECO:0000256" key="2">
    <source>
        <dbReference type="SAM" id="Phobius"/>
    </source>
</evidence>
<dbReference type="AlphaFoldDB" id="A0A6P3UYN7"/>
<organism evidence="3 4">
    <name type="scientific">Bombus impatiens</name>
    <name type="common">Bumblebee</name>
    <dbReference type="NCBI Taxonomy" id="132113"/>
    <lineage>
        <taxon>Eukaryota</taxon>
        <taxon>Metazoa</taxon>
        <taxon>Ecdysozoa</taxon>
        <taxon>Arthropoda</taxon>
        <taxon>Hexapoda</taxon>
        <taxon>Insecta</taxon>
        <taxon>Pterygota</taxon>
        <taxon>Neoptera</taxon>
        <taxon>Endopterygota</taxon>
        <taxon>Hymenoptera</taxon>
        <taxon>Apocrita</taxon>
        <taxon>Aculeata</taxon>
        <taxon>Apoidea</taxon>
        <taxon>Anthophila</taxon>
        <taxon>Apidae</taxon>
        <taxon>Bombus</taxon>
        <taxon>Pyrobombus</taxon>
    </lineage>
</organism>
<accession>A0A6P3UYN7</accession>
<reference evidence="4" key="1">
    <citation type="submission" date="2025-08" db="UniProtKB">
        <authorList>
            <consortium name="RefSeq"/>
        </authorList>
    </citation>
    <scope>IDENTIFICATION</scope>
</reference>
<keyword evidence="3" id="KW-1185">Reference proteome</keyword>
<sequence>MSKEENSDGAPQEGAGGGESSRKETDIYENRRTKKIIRLVTVMAYMFSVSFVAIVLSAYYLFLWEPPNPRLIRRPVQLSSEPEVQYLQGDKITVQDDPNKPAQHSNATNVLFLGRIADIEKPVNNYDHVKEHREKLNESLFLLPSSLIESWKNRINNPNSFVQDSSREGGTSNFFNYTSFEEEKTLNLTRKLNGRGTKDSSKITNRMFGNNGTFQILESSTIFGNETNNDHFTNTRNYSESSQDTFPLNHNFTKNTVTNRNEDKNNVLSSFKSKAETFNKKSVEVKTPQYPERHLPNERFIDTTMTIMTINDKENFDIQNSREDRAYNINNLKQAINLNKQTTLDSSRNLELENRLEYPEQSNKLPGKPANIALNFKDTQTEKITTKLTTMASERSISEIITTPRQKDLLTILTEIAESSTAPSLTTLEDLQTSLSTETKEISTKMHSNIN</sequence>
<keyword evidence="2" id="KW-0472">Membrane</keyword>
<dbReference type="PANTHER" id="PTHR34929:SF1">
    <property type="entry name" value="INAF MOTIF CONTAINING 2"/>
    <property type="match status" value="1"/>
</dbReference>
<proteinExistence type="predicted"/>
<gene>
    <name evidence="4" type="primary">LOC105681071</name>
</gene>